<dbReference type="EMBL" id="QPJD01000021">
    <property type="protein sequence ID" value="RCW41726.1"/>
    <property type="molecule type" value="Genomic_DNA"/>
</dbReference>
<dbReference type="Pfam" id="PF08713">
    <property type="entry name" value="DNA_alkylation"/>
    <property type="match status" value="1"/>
</dbReference>
<dbReference type="OrthoDB" id="9801369at2"/>
<dbReference type="AlphaFoldDB" id="A0A368VQX4"/>
<dbReference type="CDD" id="cd06561">
    <property type="entry name" value="AlkD_like"/>
    <property type="match status" value="1"/>
</dbReference>
<dbReference type="RefSeq" id="WP_114383570.1">
    <property type="nucleotide sequence ID" value="NZ_QPJD01000021.1"/>
</dbReference>
<dbReference type="InterPro" id="IPR016024">
    <property type="entry name" value="ARM-type_fold"/>
</dbReference>
<comment type="caution">
    <text evidence="1">The sequence shown here is derived from an EMBL/GenBank/DDBJ whole genome shotgun (WGS) entry which is preliminary data.</text>
</comment>
<dbReference type="PANTHER" id="PTHR41291:SF1">
    <property type="entry name" value="DNA ALKYLATION REPAIR PROTEIN"/>
    <property type="match status" value="1"/>
</dbReference>
<dbReference type="Gene3D" id="1.25.10.90">
    <property type="match status" value="1"/>
</dbReference>
<accession>A0A368VQX4</accession>
<gene>
    <name evidence="1" type="ORF">DFP97_1216</name>
</gene>
<sequence>MTYEEVMRQLEQLGTEQTKMTFIRHGALEPFFGVKVGDLKKLVKFVKKDQELALKLFDSGNSDAMYLAGLSVNPKTVTKETLQHWVKQAYWYMIAEFTVAGVAAESRFARELAMEWIDSPEEMVATCGWSTYANFVSIMPDEQLDLDEIKALLKRVQATIHSERNRVRYTMNSFVITIGIYVKELQEEAEAIAGHIGKVHVDVGNTACKVPLAIDYIEKAVAMGKAGVKKKTCIC</sequence>
<evidence type="ECO:0000313" key="2">
    <source>
        <dbReference type="Proteomes" id="UP000252415"/>
    </source>
</evidence>
<protein>
    <submittedName>
        <fullName evidence="1">3-methyladenine DNA glycosylase AlkD</fullName>
    </submittedName>
</protein>
<name>A0A368VQX4_9BACL</name>
<dbReference type="PANTHER" id="PTHR41291">
    <property type="entry name" value="DNA ALKYLATION REPAIR PROTEIN"/>
    <property type="match status" value="1"/>
</dbReference>
<proteinExistence type="predicted"/>
<dbReference type="SUPFAM" id="SSF48371">
    <property type="entry name" value="ARM repeat"/>
    <property type="match status" value="1"/>
</dbReference>
<reference evidence="1 2" key="1">
    <citation type="submission" date="2018-07" db="EMBL/GenBank/DDBJ databases">
        <title>Genomic Encyclopedia of Type Strains, Phase III (KMG-III): the genomes of soil and plant-associated and newly described type strains.</title>
        <authorList>
            <person name="Whitman W."/>
        </authorList>
    </citation>
    <scope>NUCLEOTIDE SEQUENCE [LARGE SCALE GENOMIC DNA]</scope>
    <source>
        <strain evidence="1 2">CECT 7506</strain>
    </source>
</reference>
<organism evidence="1 2">
    <name type="scientific">Paenibacillus prosopidis</name>
    <dbReference type="NCBI Taxonomy" id="630520"/>
    <lineage>
        <taxon>Bacteria</taxon>
        <taxon>Bacillati</taxon>
        <taxon>Bacillota</taxon>
        <taxon>Bacilli</taxon>
        <taxon>Bacillales</taxon>
        <taxon>Paenibacillaceae</taxon>
        <taxon>Paenibacillus</taxon>
    </lineage>
</organism>
<dbReference type="InterPro" id="IPR014825">
    <property type="entry name" value="DNA_alkylation"/>
</dbReference>
<evidence type="ECO:0000313" key="1">
    <source>
        <dbReference type="EMBL" id="RCW41726.1"/>
    </source>
</evidence>
<keyword evidence="2" id="KW-1185">Reference proteome</keyword>
<dbReference type="Proteomes" id="UP000252415">
    <property type="component" value="Unassembled WGS sequence"/>
</dbReference>